<reference evidence="3 4" key="1">
    <citation type="submission" date="2024-04" db="EMBL/GenBank/DDBJ databases">
        <title>Phyllosticta paracitricarpa is synonymous to the EU quarantine fungus P. citricarpa based on phylogenomic analyses.</title>
        <authorList>
            <consortium name="Lawrence Berkeley National Laboratory"/>
            <person name="Van Ingen-Buijs V.A."/>
            <person name="Van Westerhoven A.C."/>
            <person name="Haridas S."/>
            <person name="Skiadas P."/>
            <person name="Martin F."/>
            <person name="Groenewald J.Z."/>
            <person name="Crous P.W."/>
            <person name="Seidl M.F."/>
        </authorList>
    </citation>
    <scope>NUCLEOTIDE SEQUENCE [LARGE SCALE GENOMIC DNA]</scope>
    <source>
        <strain evidence="3 4">CBS 123374</strain>
    </source>
</reference>
<feature type="compositionally biased region" description="Polar residues" evidence="1">
    <location>
        <begin position="262"/>
        <end position="273"/>
    </location>
</feature>
<sequence length="641" mass="70995">MRDGGDVQAIRGLRVEIPQCVKLLDQQQINPPRRTDDGSLYSLGPRYAVEELGLSYQHAHNASNDATWTLVSRLATGINSLIQQTTGLPLDLGSTIKDGVFIPSLPAAVQTLHIKNADKLMFSLDEIMTEATVNKKHNKEKRRIPLLVVRGYRNLAVDDYRDLETADGNLEAAVDSKGAMQETAMGIYQQLQKQGTGMQLAIHQDQEPQDDYEQAAPVTSSATSENQFQLQDSDFLSLQDAKRQSTAPRKELSSAPEPGTLASPSSKNGSLSPYSADGSTESSSSPFSRFPLASPSEGRMPLSTLPEASMRLASPSSSSSLAVGAQSALAPQSLEPRPTASRKIKIREDRAYHTSQWNYAIRKSFRLIAFDEERYIPKHSRETPEIQEVGIAVFDPHWMPDRFKWNFTHPAWLTTAISLIKTRHVRIQEVTSLVNDRNVPPNFFVCPGGCQDHALYCKTEVVKRENVGQIVSSHLDEKEKDGSAAFRPAALLMQGSGDVATIENLGIDIKTDHVRLLDLQQINEQRIDNYGHAHPLALRHAVEQLGLAYTHAHNASNDATWTLISGLATGIDQIVFYRTHQRISFQGRYFKESFIPSVAAAVAALHQKNNNKLHFKTSVQRQEAPENKVQAKGTKKKKAPK</sequence>
<comment type="caution">
    <text evidence="3">The sequence shown here is derived from an EMBL/GenBank/DDBJ whole genome shotgun (WGS) entry which is preliminary data.</text>
</comment>
<feature type="region of interest" description="Disordered" evidence="1">
    <location>
        <begin position="618"/>
        <end position="641"/>
    </location>
</feature>
<dbReference type="Proteomes" id="UP001492380">
    <property type="component" value="Unassembled WGS sequence"/>
</dbReference>
<proteinExistence type="predicted"/>
<accession>A0ABR1Y9A9</accession>
<evidence type="ECO:0000313" key="4">
    <source>
        <dbReference type="Proteomes" id="UP001492380"/>
    </source>
</evidence>
<dbReference type="InterPro" id="IPR048519">
    <property type="entry name" value="Gfd2/YDR514C-like_C"/>
</dbReference>
<feature type="region of interest" description="Disordered" evidence="1">
    <location>
        <begin position="205"/>
        <end position="227"/>
    </location>
</feature>
<evidence type="ECO:0000259" key="2">
    <source>
        <dbReference type="Pfam" id="PF21762"/>
    </source>
</evidence>
<dbReference type="PANTHER" id="PTHR28083">
    <property type="entry name" value="GOOD FOR FULL DBP5 ACTIVITY PROTEIN 2"/>
    <property type="match status" value="1"/>
</dbReference>
<feature type="compositionally biased region" description="Basic and acidic residues" evidence="1">
    <location>
        <begin position="240"/>
        <end position="252"/>
    </location>
</feature>
<feature type="compositionally biased region" description="Low complexity" evidence="1">
    <location>
        <begin position="279"/>
        <end position="296"/>
    </location>
</feature>
<keyword evidence="4" id="KW-1185">Reference proteome</keyword>
<name>A0ABR1Y9A9_9PEZI</name>
<organism evidence="3 4">
    <name type="scientific">Phyllosticta capitalensis</name>
    <dbReference type="NCBI Taxonomy" id="121624"/>
    <lineage>
        <taxon>Eukaryota</taxon>
        <taxon>Fungi</taxon>
        <taxon>Dikarya</taxon>
        <taxon>Ascomycota</taxon>
        <taxon>Pezizomycotina</taxon>
        <taxon>Dothideomycetes</taxon>
        <taxon>Dothideomycetes incertae sedis</taxon>
        <taxon>Botryosphaeriales</taxon>
        <taxon>Phyllostictaceae</taxon>
        <taxon>Phyllosticta</taxon>
    </lineage>
</organism>
<dbReference type="EMBL" id="JBBWRZ010000015">
    <property type="protein sequence ID" value="KAK8222677.1"/>
    <property type="molecule type" value="Genomic_DNA"/>
</dbReference>
<dbReference type="PANTHER" id="PTHR28083:SF1">
    <property type="entry name" value="GOOD FOR FULL DBP5 ACTIVITY PROTEIN 2"/>
    <property type="match status" value="1"/>
</dbReference>
<feature type="region of interest" description="Disordered" evidence="1">
    <location>
        <begin position="239"/>
        <end position="302"/>
    </location>
</feature>
<evidence type="ECO:0000256" key="1">
    <source>
        <dbReference type="SAM" id="MobiDB-lite"/>
    </source>
</evidence>
<gene>
    <name evidence="3" type="ORF">HDK90DRAFT_515734</name>
</gene>
<evidence type="ECO:0000313" key="3">
    <source>
        <dbReference type="EMBL" id="KAK8222677.1"/>
    </source>
</evidence>
<feature type="compositionally biased region" description="Polar residues" evidence="1">
    <location>
        <begin position="217"/>
        <end position="227"/>
    </location>
</feature>
<protein>
    <recommendedName>
        <fullName evidence="2">Gfd2/YDR514C-like C-terminal domain-containing protein</fullName>
    </recommendedName>
</protein>
<dbReference type="Pfam" id="PF21762">
    <property type="entry name" value="DEDDh_C"/>
    <property type="match status" value="1"/>
</dbReference>
<feature type="domain" description="Gfd2/YDR514C-like C-terminal" evidence="2">
    <location>
        <begin position="380"/>
        <end position="564"/>
    </location>
</feature>
<dbReference type="InterPro" id="IPR040151">
    <property type="entry name" value="Gfd2/YDR514C-like"/>
</dbReference>